<organism evidence="9 10">
    <name type="scientific">Paenibacillus albidus</name>
    <dbReference type="NCBI Taxonomy" id="2041023"/>
    <lineage>
        <taxon>Bacteria</taxon>
        <taxon>Bacillati</taxon>
        <taxon>Bacillota</taxon>
        <taxon>Bacilli</taxon>
        <taxon>Bacillales</taxon>
        <taxon>Paenibacillaceae</taxon>
        <taxon>Paenibacillus</taxon>
    </lineage>
</organism>
<protein>
    <submittedName>
        <fullName evidence="9">Sensor histidine kinase</fullName>
    </submittedName>
</protein>
<dbReference type="PANTHER" id="PTHR34220">
    <property type="entry name" value="SENSOR HISTIDINE KINASE YPDA"/>
    <property type="match status" value="1"/>
</dbReference>
<reference evidence="9" key="1">
    <citation type="journal article" date="2014" name="Int. J. Syst. Evol. Microbiol.">
        <title>Complete genome sequence of Corynebacterium casei LMG S-19264T (=DSM 44701T), isolated from a smear-ripened cheese.</title>
        <authorList>
            <consortium name="US DOE Joint Genome Institute (JGI-PGF)"/>
            <person name="Walter F."/>
            <person name="Albersmeier A."/>
            <person name="Kalinowski J."/>
            <person name="Ruckert C."/>
        </authorList>
    </citation>
    <scope>NUCLEOTIDE SEQUENCE</scope>
    <source>
        <strain evidence="9">CGMCC 1.16134</strain>
    </source>
</reference>
<dbReference type="Gene3D" id="3.30.565.10">
    <property type="entry name" value="Histidine kinase-like ATPase, C-terminal domain"/>
    <property type="match status" value="1"/>
</dbReference>
<evidence type="ECO:0000256" key="6">
    <source>
        <dbReference type="ARBA" id="ARBA00023136"/>
    </source>
</evidence>
<dbReference type="InterPro" id="IPR003660">
    <property type="entry name" value="HAMP_dom"/>
</dbReference>
<evidence type="ECO:0000256" key="5">
    <source>
        <dbReference type="ARBA" id="ARBA00022777"/>
    </source>
</evidence>
<keyword evidence="5 9" id="KW-0418">Kinase</keyword>
<dbReference type="GO" id="GO:0000155">
    <property type="term" value="F:phosphorelay sensor kinase activity"/>
    <property type="evidence" value="ECO:0007669"/>
    <property type="project" value="InterPro"/>
</dbReference>
<evidence type="ECO:0000259" key="8">
    <source>
        <dbReference type="PROSITE" id="PS50885"/>
    </source>
</evidence>
<evidence type="ECO:0000256" key="2">
    <source>
        <dbReference type="ARBA" id="ARBA00022475"/>
    </source>
</evidence>
<dbReference type="InterPro" id="IPR003594">
    <property type="entry name" value="HATPase_dom"/>
</dbReference>
<feature type="domain" description="HAMP" evidence="8">
    <location>
        <begin position="319"/>
        <end position="371"/>
    </location>
</feature>
<evidence type="ECO:0000256" key="3">
    <source>
        <dbReference type="ARBA" id="ARBA00022553"/>
    </source>
</evidence>
<sequence length="603" mass="68742">MYNRIITFLNDLKLRTKLFLSFGCVVLIPVLIVGVFLTSELRRMALDNALEQIKANVDRVKKRTGETLSIPIDISYRLSNDSRLEEAANRRYESVYDVVQAYWDYPDFREFVRLYREVSSVRIYINNPTILDNWEFLQADASVTAAGWYQNALAHKGLICWNYIKDSRDGKYYLSLIRKVDFLKERTSGILIINVNTDRLNAILEQEAFETIIVDEHDHIVASNRADTLGKTLDDINFKPHTSRAAAGQGPYDVTIDGHSSKMLIDDWHPGASLNSLRIISIFSVDSIVQEPNRIITLAFSVILSALILAILLIYYFSKLLAGRMLHLSKHLSKVASGNLGVTLVIDGKDEIGQLARQFNHMVRNINDLMSEVQETNRQKNAIELKQSEIKFKMMASQIHPHFLFNALETIRMKVHRRGHADIAHVVRLLGKMMRKNLEVGNGKISLQSELETVNCYLVIQKFRYDDRLAYELEVDPKANRVQIPPLIIQPLVENCVIHGLENRIEGGMIRVEVWLEEQQLKVQISDNGAGISPARLQEIHRMLDHKEDYETHSIGLRNIHLRLQLTYGPACGLTLASQPGFGTQLSFAIPLRSDANVQRVDC</sequence>
<dbReference type="CDD" id="cd06225">
    <property type="entry name" value="HAMP"/>
    <property type="match status" value="1"/>
</dbReference>
<name>A0A917FU08_9BACL</name>
<keyword evidence="6 7" id="KW-0472">Membrane</keyword>
<dbReference type="Pfam" id="PF00672">
    <property type="entry name" value="HAMP"/>
    <property type="match status" value="1"/>
</dbReference>
<keyword evidence="7" id="KW-0812">Transmembrane</keyword>
<gene>
    <name evidence="9" type="ORF">GCM10010912_52580</name>
</gene>
<dbReference type="AlphaFoldDB" id="A0A917FU08"/>
<comment type="subcellular location">
    <subcellularLocation>
        <location evidence="1">Cell membrane</location>
        <topology evidence="1">Multi-pass membrane protein</topology>
    </subcellularLocation>
</comment>
<keyword evidence="4" id="KW-0808">Transferase</keyword>
<accession>A0A917FU08</accession>
<keyword evidence="2" id="KW-1003">Cell membrane</keyword>
<comment type="caution">
    <text evidence="9">The sequence shown here is derived from an EMBL/GenBank/DDBJ whole genome shotgun (WGS) entry which is preliminary data.</text>
</comment>
<reference evidence="9" key="2">
    <citation type="submission" date="2020-09" db="EMBL/GenBank/DDBJ databases">
        <authorList>
            <person name="Sun Q."/>
            <person name="Zhou Y."/>
        </authorList>
    </citation>
    <scope>NUCLEOTIDE SEQUENCE</scope>
    <source>
        <strain evidence="9">CGMCC 1.16134</strain>
    </source>
</reference>
<keyword evidence="3" id="KW-0597">Phosphoprotein</keyword>
<evidence type="ECO:0000313" key="10">
    <source>
        <dbReference type="Proteomes" id="UP000637643"/>
    </source>
</evidence>
<dbReference type="PANTHER" id="PTHR34220:SF7">
    <property type="entry name" value="SENSOR HISTIDINE KINASE YPDA"/>
    <property type="match status" value="1"/>
</dbReference>
<feature type="transmembrane region" description="Helical" evidence="7">
    <location>
        <begin position="295"/>
        <end position="317"/>
    </location>
</feature>
<keyword evidence="10" id="KW-1185">Reference proteome</keyword>
<dbReference type="Gene3D" id="3.30.450.20">
    <property type="entry name" value="PAS domain"/>
    <property type="match status" value="2"/>
</dbReference>
<dbReference type="RefSeq" id="WP_189030157.1">
    <property type="nucleotide sequence ID" value="NZ_BMKR01000031.1"/>
</dbReference>
<dbReference type="SMART" id="SM00304">
    <property type="entry name" value="HAMP"/>
    <property type="match status" value="1"/>
</dbReference>
<dbReference type="GO" id="GO:0005886">
    <property type="term" value="C:plasma membrane"/>
    <property type="evidence" value="ECO:0007669"/>
    <property type="project" value="UniProtKB-SubCell"/>
</dbReference>
<evidence type="ECO:0000256" key="4">
    <source>
        <dbReference type="ARBA" id="ARBA00022679"/>
    </source>
</evidence>
<feature type="transmembrane region" description="Helical" evidence="7">
    <location>
        <begin position="18"/>
        <end position="37"/>
    </location>
</feature>
<dbReference type="InterPro" id="IPR050640">
    <property type="entry name" value="Bact_2-comp_sensor_kinase"/>
</dbReference>
<dbReference type="SUPFAM" id="SSF158472">
    <property type="entry name" value="HAMP domain-like"/>
    <property type="match status" value="1"/>
</dbReference>
<dbReference type="InterPro" id="IPR010559">
    <property type="entry name" value="Sig_transdc_His_kin_internal"/>
</dbReference>
<evidence type="ECO:0000256" key="7">
    <source>
        <dbReference type="SAM" id="Phobius"/>
    </source>
</evidence>
<dbReference type="Pfam" id="PF02518">
    <property type="entry name" value="HATPase_c"/>
    <property type="match status" value="1"/>
</dbReference>
<dbReference type="Pfam" id="PF06580">
    <property type="entry name" value="His_kinase"/>
    <property type="match status" value="1"/>
</dbReference>
<proteinExistence type="predicted"/>
<dbReference type="SUPFAM" id="SSF55874">
    <property type="entry name" value="ATPase domain of HSP90 chaperone/DNA topoisomerase II/histidine kinase"/>
    <property type="match status" value="1"/>
</dbReference>
<evidence type="ECO:0000256" key="1">
    <source>
        <dbReference type="ARBA" id="ARBA00004651"/>
    </source>
</evidence>
<dbReference type="EMBL" id="BMKR01000031">
    <property type="protein sequence ID" value="GGG01229.1"/>
    <property type="molecule type" value="Genomic_DNA"/>
</dbReference>
<dbReference type="PROSITE" id="PS50885">
    <property type="entry name" value="HAMP"/>
    <property type="match status" value="1"/>
</dbReference>
<dbReference type="Proteomes" id="UP000637643">
    <property type="component" value="Unassembled WGS sequence"/>
</dbReference>
<dbReference type="Gene3D" id="6.10.340.10">
    <property type="match status" value="1"/>
</dbReference>
<keyword evidence="7" id="KW-1133">Transmembrane helix</keyword>
<evidence type="ECO:0000313" key="9">
    <source>
        <dbReference type="EMBL" id="GGG01229.1"/>
    </source>
</evidence>
<dbReference type="InterPro" id="IPR036890">
    <property type="entry name" value="HATPase_C_sf"/>
</dbReference>